<name>A0A6U4Y261_HEMAN</name>
<evidence type="ECO:0000313" key="2">
    <source>
        <dbReference type="EMBL" id="CAD8749356.1"/>
    </source>
</evidence>
<reference evidence="2" key="1">
    <citation type="submission" date="2021-01" db="EMBL/GenBank/DDBJ databases">
        <authorList>
            <person name="Corre E."/>
            <person name="Pelletier E."/>
            <person name="Niang G."/>
            <person name="Scheremetjew M."/>
            <person name="Finn R."/>
            <person name="Kale V."/>
            <person name="Holt S."/>
            <person name="Cochrane G."/>
            <person name="Meng A."/>
            <person name="Brown T."/>
            <person name="Cohen L."/>
        </authorList>
    </citation>
    <scope>NUCLEOTIDE SEQUENCE</scope>
    <source>
        <strain evidence="2">CCMP441</strain>
        <strain evidence="3">CCMP644</strain>
    </source>
</reference>
<accession>A0A6U4Y261</accession>
<evidence type="ECO:0000256" key="1">
    <source>
        <dbReference type="SAM" id="MobiDB-lite"/>
    </source>
</evidence>
<feature type="compositionally biased region" description="Basic and acidic residues" evidence="1">
    <location>
        <begin position="81"/>
        <end position="95"/>
    </location>
</feature>
<organism evidence="2">
    <name type="scientific">Hemiselmis andersenii</name>
    <name type="common">Cryptophyte alga</name>
    <dbReference type="NCBI Taxonomy" id="464988"/>
    <lineage>
        <taxon>Eukaryota</taxon>
        <taxon>Cryptophyceae</taxon>
        <taxon>Cryptomonadales</taxon>
        <taxon>Hemiselmidaceae</taxon>
        <taxon>Hemiselmis</taxon>
    </lineage>
</organism>
<feature type="compositionally biased region" description="Basic and acidic residues" evidence="1">
    <location>
        <begin position="59"/>
        <end position="73"/>
    </location>
</feature>
<proteinExistence type="predicted"/>
<feature type="compositionally biased region" description="Polar residues" evidence="1">
    <location>
        <begin position="160"/>
        <end position="174"/>
    </location>
</feature>
<dbReference type="AlphaFoldDB" id="A0A6U4Y261"/>
<evidence type="ECO:0000313" key="3">
    <source>
        <dbReference type="EMBL" id="CAD8967063.1"/>
    </source>
</evidence>
<gene>
    <name evidence="3" type="ORF">HAND00432_LOCUS18329</name>
    <name evidence="2" type="ORF">HAND1043_LOCUS15853</name>
</gene>
<dbReference type="EMBL" id="HBFX01030411">
    <property type="protein sequence ID" value="CAD8967063.1"/>
    <property type="molecule type" value="Transcribed_RNA"/>
</dbReference>
<feature type="region of interest" description="Disordered" evidence="1">
    <location>
        <begin position="135"/>
        <end position="179"/>
    </location>
</feature>
<protein>
    <submittedName>
        <fullName evidence="2">Uncharacterized protein</fullName>
    </submittedName>
</protein>
<sequence length="231" mass="24559">MTSEQRVQVRELCSGEASSAASEEASDWTREAMGVAGPVLVTGQDWRHHGAATPESNEGSERKPPRIEKRAGEGGDGTAATRDHVGNVGKGKETARTAATGSSEGNADEIANLDIEAFDVPPPMSYEMLRKYGLHGRRPRPSTGPIAPTGRGWGRAAQADTGQGTTRPGSSSKVQQRRPMESKVVVLAKIVTLGKRKAAAEALTRLCDVEMQLEHEHLEAIEAKSARTGVV</sequence>
<feature type="region of interest" description="Disordered" evidence="1">
    <location>
        <begin position="1"/>
        <end position="107"/>
    </location>
</feature>
<dbReference type="EMBL" id="HBFK01025973">
    <property type="protein sequence ID" value="CAD8749356.1"/>
    <property type="molecule type" value="Transcribed_RNA"/>
</dbReference>